<proteinExistence type="predicted"/>
<accession>A0A2P6FGT1</accession>
<organism evidence="2 3">
    <name type="scientific">Pseudogymnoascus verrucosus</name>
    <dbReference type="NCBI Taxonomy" id="342668"/>
    <lineage>
        <taxon>Eukaryota</taxon>
        <taxon>Fungi</taxon>
        <taxon>Dikarya</taxon>
        <taxon>Ascomycota</taxon>
        <taxon>Pezizomycotina</taxon>
        <taxon>Leotiomycetes</taxon>
        <taxon>Thelebolales</taxon>
        <taxon>Thelebolaceae</taxon>
        <taxon>Pseudogymnoascus</taxon>
    </lineage>
</organism>
<dbReference type="AlphaFoldDB" id="A0A2P6FGT1"/>
<evidence type="ECO:0000313" key="2">
    <source>
        <dbReference type="EMBL" id="PQM43850.1"/>
    </source>
</evidence>
<sequence length="186" mass="21023">MDRNNSRIGGRAGKECVSRERHNPPPTTHNPQLTPTLSKQIHISTYNQQATASHKDNFQARPQDNDKESESGVWGSLGVRVVVVSISGDDTFFFARAVWEQWVVLSSVSHCCCGFILVVVQFPTGTPFLQPSSHHHPLSHDPFPTTTHHPRWTLNNAPRTILPDRRQKNEVRPKNAWYHPLPSLLV</sequence>
<protein>
    <submittedName>
        <fullName evidence="2">Uncharacterized protein</fullName>
    </submittedName>
</protein>
<dbReference type="EMBL" id="KV460211">
    <property type="protein sequence ID" value="PQM43850.1"/>
    <property type="molecule type" value="Genomic_DNA"/>
</dbReference>
<feature type="compositionally biased region" description="Basic and acidic residues" evidence="1">
    <location>
        <begin position="53"/>
        <end position="70"/>
    </location>
</feature>
<gene>
    <name evidence="2" type="ORF">VE01_10746</name>
</gene>
<feature type="region of interest" description="Disordered" evidence="1">
    <location>
        <begin position="133"/>
        <end position="166"/>
    </location>
</feature>
<feature type="region of interest" description="Disordered" evidence="1">
    <location>
        <begin position="48"/>
        <end position="71"/>
    </location>
</feature>
<evidence type="ECO:0000256" key="1">
    <source>
        <dbReference type="SAM" id="MobiDB-lite"/>
    </source>
</evidence>
<dbReference type="GeneID" id="84234298"/>
<evidence type="ECO:0000313" key="3">
    <source>
        <dbReference type="Proteomes" id="UP000091956"/>
    </source>
</evidence>
<keyword evidence="3" id="KW-1185">Reference proteome</keyword>
<feature type="compositionally biased region" description="Basic and acidic residues" evidence="1">
    <location>
        <begin position="12"/>
        <end position="23"/>
    </location>
</feature>
<name>A0A2P6FGT1_9PEZI</name>
<dbReference type="RefSeq" id="XP_059320181.1">
    <property type="nucleotide sequence ID" value="XM_059464198.1"/>
</dbReference>
<feature type="region of interest" description="Disordered" evidence="1">
    <location>
        <begin position="1"/>
        <end position="36"/>
    </location>
</feature>
<reference evidence="2 3" key="1">
    <citation type="submission" date="2016-03" db="EMBL/GenBank/DDBJ databases">
        <title>Comparative genomics of Pseudogymnoascus destructans, the fungus causing white-nose syndrome of bats.</title>
        <authorList>
            <person name="Palmer J.M."/>
            <person name="Drees K.P."/>
            <person name="Foster J.T."/>
            <person name="Lindner D.L."/>
        </authorList>
    </citation>
    <scope>NUCLEOTIDE SEQUENCE [LARGE SCALE GENOMIC DNA]</scope>
    <source>
        <strain evidence="2 3">UAMH 10579</strain>
    </source>
</reference>
<dbReference type="Proteomes" id="UP000091956">
    <property type="component" value="Unassembled WGS sequence"/>
</dbReference>
<reference evidence="3" key="2">
    <citation type="journal article" date="2018" name="Nat. Commun.">
        <title>Extreme sensitivity to ultraviolet light in the fungal pathogen causing white-nose syndrome of bats.</title>
        <authorList>
            <person name="Palmer J.M."/>
            <person name="Drees K.P."/>
            <person name="Foster J.T."/>
            <person name="Lindner D.L."/>
        </authorList>
    </citation>
    <scope>NUCLEOTIDE SEQUENCE [LARGE SCALE GENOMIC DNA]</scope>
    <source>
        <strain evidence="3">UAMH 10579</strain>
    </source>
</reference>